<evidence type="ECO:0000256" key="1">
    <source>
        <dbReference type="SAM" id="Phobius"/>
    </source>
</evidence>
<accession>A0AAW0E4V1</accession>
<organism evidence="3 4">
    <name type="scientific">Paramarasmius palmivorus</name>
    <dbReference type="NCBI Taxonomy" id="297713"/>
    <lineage>
        <taxon>Eukaryota</taxon>
        <taxon>Fungi</taxon>
        <taxon>Dikarya</taxon>
        <taxon>Basidiomycota</taxon>
        <taxon>Agaricomycotina</taxon>
        <taxon>Agaricomycetes</taxon>
        <taxon>Agaricomycetidae</taxon>
        <taxon>Agaricales</taxon>
        <taxon>Marasmiineae</taxon>
        <taxon>Marasmiaceae</taxon>
        <taxon>Paramarasmius</taxon>
    </lineage>
</organism>
<feature type="chain" id="PRO_5043631534" description="Glycoside hydrolase family 16 protein" evidence="2">
    <location>
        <begin position="24"/>
        <end position="404"/>
    </location>
</feature>
<comment type="caution">
    <text evidence="3">The sequence shown here is derived from an EMBL/GenBank/DDBJ whole genome shotgun (WGS) entry which is preliminary data.</text>
</comment>
<proteinExistence type="predicted"/>
<reference evidence="3 4" key="1">
    <citation type="submission" date="2024-01" db="EMBL/GenBank/DDBJ databases">
        <title>A draft genome for a cacao thread blight-causing isolate of Paramarasmius palmivorus.</title>
        <authorList>
            <person name="Baruah I.K."/>
            <person name="Bukari Y."/>
            <person name="Amoako-Attah I."/>
            <person name="Meinhardt L.W."/>
            <person name="Bailey B.A."/>
            <person name="Cohen S.P."/>
        </authorList>
    </citation>
    <scope>NUCLEOTIDE SEQUENCE [LARGE SCALE GENOMIC DNA]</scope>
    <source>
        <strain evidence="3 4">GH-12</strain>
    </source>
</reference>
<dbReference type="Pfam" id="PF26113">
    <property type="entry name" value="GH16_XgeA"/>
    <property type="match status" value="1"/>
</dbReference>
<feature type="transmembrane region" description="Helical" evidence="1">
    <location>
        <begin position="385"/>
        <end position="403"/>
    </location>
</feature>
<evidence type="ECO:0000313" key="3">
    <source>
        <dbReference type="EMBL" id="KAK7058947.1"/>
    </source>
</evidence>
<keyword evidence="1" id="KW-1133">Transmembrane helix</keyword>
<dbReference type="PANTHER" id="PTHR10963">
    <property type="entry name" value="GLYCOSYL HYDROLASE-RELATED"/>
    <property type="match status" value="1"/>
</dbReference>
<dbReference type="GO" id="GO:0009251">
    <property type="term" value="P:glucan catabolic process"/>
    <property type="evidence" value="ECO:0007669"/>
    <property type="project" value="TreeGrafter"/>
</dbReference>
<dbReference type="InterPro" id="IPR013320">
    <property type="entry name" value="ConA-like_dom_sf"/>
</dbReference>
<keyword evidence="1" id="KW-0812">Transmembrane</keyword>
<dbReference type="Gene3D" id="2.60.120.200">
    <property type="match status" value="1"/>
</dbReference>
<keyword evidence="4" id="KW-1185">Reference proteome</keyword>
<feature type="signal peptide" evidence="2">
    <location>
        <begin position="1"/>
        <end position="23"/>
    </location>
</feature>
<dbReference type="SUPFAM" id="SSF49899">
    <property type="entry name" value="Concanavalin A-like lectins/glucanases"/>
    <property type="match status" value="1"/>
</dbReference>
<dbReference type="AlphaFoldDB" id="A0AAW0E4V1"/>
<sequence length="404" mass="44154">MLYDSGFLISSLLVLQLIPNAAALLDFLKFDHGRFSRRADSFKAFDVNPNGSTFLWVPQDEYAGKNFFDGFGFYDGADPTHGMVNSYLKRQSYVNASTAFGEGLAFVRDDGVAVIKGDDTNWLADGEYRKSVRISTYAQYNTGLFILDTNTIPWGCGKIIPWAPLYIHSRLSSYMAGVLDAGLRELAIRVHDNQHNQVAWHTAPGCMLNPNASFTGTVVQDGGTNNTDCNGLINNNAGCGITEWSRASYGPLFDQQGGGVVAMKWDENGIAVWSFFRAAVPQDIVANAPNPSLWGEPSALLMPQECDPIQYFKNHSIIINITFCGDWAGNSYATSGCPGTCAERLKNPANFANASWNINHLRVYRKQLFNGHVSAAVPLTVSPSLVGMATLIMGWIVSLAYLGL</sequence>
<evidence type="ECO:0000313" key="4">
    <source>
        <dbReference type="Proteomes" id="UP001383192"/>
    </source>
</evidence>
<dbReference type="EMBL" id="JAYKXP010000004">
    <property type="protein sequence ID" value="KAK7058947.1"/>
    <property type="molecule type" value="Genomic_DNA"/>
</dbReference>
<keyword evidence="2" id="KW-0732">Signal</keyword>
<protein>
    <recommendedName>
        <fullName evidence="5">Glycoside hydrolase family 16 protein</fullName>
    </recommendedName>
</protein>
<dbReference type="InterPro" id="IPR050546">
    <property type="entry name" value="Glycosyl_Hydrlase_16"/>
</dbReference>
<keyword evidence="1" id="KW-0472">Membrane</keyword>
<dbReference type="Proteomes" id="UP001383192">
    <property type="component" value="Unassembled WGS sequence"/>
</dbReference>
<evidence type="ECO:0000256" key="2">
    <source>
        <dbReference type="SAM" id="SignalP"/>
    </source>
</evidence>
<dbReference type="PANTHER" id="PTHR10963:SF24">
    <property type="entry name" value="GLYCOSIDASE C21B10.07-RELATED"/>
    <property type="match status" value="1"/>
</dbReference>
<name>A0AAW0E4V1_9AGAR</name>
<gene>
    <name evidence="3" type="ORF">VNI00_001571</name>
</gene>
<evidence type="ECO:0008006" key="5">
    <source>
        <dbReference type="Google" id="ProtNLM"/>
    </source>
</evidence>